<protein>
    <submittedName>
        <fullName evidence="1">Uncharacterized protein</fullName>
    </submittedName>
</protein>
<evidence type="ECO:0000313" key="1">
    <source>
        <dbReference type="EMBL" id="KKN35908.1"/>
    </source>
</evidence>
<accession>A0A0F9T370</accession>
<dbReference type="AlphaFoldDB" id="A0A0F9T370"/>
<name>A0A0F9T370_9ZZZZ</name>
<comment type="caution">
    <text evidence="1">The sequence shown here is derived from an EMBL/GenBank/DDBJ whole genome shotgun (WGS) entry which is preliminary data.</text>
</comment>
<sequence>MVDEYSDIQTDQITEVFKRAMSTASHRPLITRGKFAQTILNEVIRELERDRAIWPDVRRVHHYLLNKYR</sequence>
<proteinExistence type="predicted"/>
<dbReference type="EMBL" id="LAZR01002003">
    <property type="protein sequence ID" value="KKN35908.1"/>
    <property type="molecule type" value="Genomic_DNA"/>
</dbReference>
<organism evidence="1">
    <name type="scientific">marine sediment metagenome</name>
    <dbReference type="NCBI Taxonomy" id="412755"/>
    <lineage>
        <taxon>unclassified sequences</taxon>
        <taxon>metagenomes</taxon>
        <taxon>ecological metagenomes</taxon>
    </lineage>
</organism>
<gene>
    <name evidence="1" type="ORF">LCGC14_0779120</name>
</gene>
<reference evidence="1" key="1">
    <citation type="journal article" date="2015" name="Nature">
        <title>Complex archaea that bridge the gap between prokaryotes and eukaryotes.</title>
        <authorList>
            <person name="Spang A."/>
            <person name="Saw J.H."/>
            <person name="Jorgensen S.L."/>
            <person name="Zaremba-Niedzwiedzka K."/>
            <person name="Martijn J."/>
            <person name="Lind A.E."/>
            <person name="van Eijk R."/>
            <person name="Schleper C."/>
            <person name="Guy L."/>
            <person name="Ettema T.J."/>
        </authorList>
    </citation>
    <scope>NUCLEOTIDE SEQUENCE</scope>
</reference>